<feature type="compositionally biased region" description="Low complexity" evidence="7">
    <location>
        <begin position="21"/>
        <end position="40"/>
    </location>
</feature>
<geneLocation type="plasmid" evidence="9 10">
    <name>pR132503</name>
</geneLocation>
<dbReference type="Proteomes" id="UP000002256">
    <property type="component" value="Plasmid pR132503"/>
</dbReference>
<evidence type="ECO:0000259" key="8">
    <source>
        <dbReference type="Pfam" id="PF00082"/>
    </source>
</evidence>
<dbReference type="InterPro" id="IPR036852">
    <property type="entry name" value="Peptidase_S8/S53_dom_sf"/>
</dbReference>
<dbReference type="SUPFAM" id="SSF52743">
    <property type="entry name" value="Subtilisin-like"/>
    <property type="match status" value="1"/>
</dbReference>
<dbReference type="GO" id="GO:0004252">
    <property type="term" value="F:serine-type endopeptidase activity"/>
    <property type="evidence" value="ECO:0007669"/>
    <property type="project" value="UniProtKB-UniRule"/>
</dbReference>
<keyword evidence="4 6" id="KW-0720">Serine protease</keyword>
<dbReference type="PANTHER" id="PTHR43806:SF11">
    <property type="entry name" value="CEREVISIN-RELATED"/>
    <property type="match status" value="1"/>
</dbReference>
<dbReference type="Gene3D" id="2.60.120.1290">
    <property type="match status" value="1"/>
</dbReference>
<evidence type="ECO:0000256" key="1">
    <source>
        <dbReference type="ARBA" id="ARBA00011073"/>
    </source>
</evidence>
<accession>C6B8P0</accession>
<dbReference type="InterPro" id="IPR023828">
    <property type="entry name" value="Peptidase_S8_Ser-AS"/>
</dbReference>
<dbReference type="InterPro" id="IPR000209">
    <property type="entry name" value="Peptidase_S8/S53_dom"/>
</dbReference>
<dbReference type="Pfam" id="PF00082">
    <property type="entry name" value="Peptidase_S8"/>
    <property type="match status" value="2"/>
</dbReference>
<dbReference type="HOGENOM" id="CLU_020737_0_0_5"/>
<evidence type="ECO:0000256" key="5">
    <source>
        <dbReference type="PIRSR" id="PIRSR615500-1"/>
    </source>
</evidence>
<keyword evidence="9" id="KW-0614">Plasmid</keyword>
<dbReference type="PRINTS" id="PR00723">
    <property type="entry name" value="SUBTILISIN"/>
</dbReference>
<feature type="region of interest" description="Disordered" evidence="7">
    <location>
        <begin position="606"/>
        <end position="629"/>
    </location>
</feature>
<evidence type="ECO:0000313" key="9">
    <source>
        <dbReference type="EMBL" id="ACS60278.1"/>
    </source>
</evidence>
<feature type="region of interest" description="Disordered" evidence="7">
    <location>
        <begin position="687"/>
        <end position="715"/>
    </location>
</feature>
<dbReference type="InterPro" id="IPR015500">
    <property type="entry name" value="Peptidase_S8_subtilisin-rel"/>
</dbReference>
<dbReference type="PROSITE" id="PS51892">
    <property type="entry name" value="SUBTILASE"/>
    <property type="match status" value="1"/>
</dbReference>
<keyword evidence="2 6" id="KW-0645">Protease</keyword>
<dbReference type="EMBL" id="CP001625">
    <property type="protein sequence ID" value="ACS60278.1"/>
    <property type="molecule type" value="Genomic_DNA"/>
</dbReference>
<proteinExistence type="inferred from homology"/>
<dbReference type="GO" id="GO:0006508">
    <property type="term" value="P:proteolysis"/>
    <property type="evidence" value="ECO:0007669"/>
    <property type="project" value="UniProtKB-KW"/>
</dbReference>
<dbReference type="PANTHER" id="PTHR43806">
    <property type="entry name" value="PEPTIDASE S8"/>
    <property type="match status" value="1"/>
</dbReference>
<keyword evidence="3 6" id="KW-0378">Hydrolase</keyword>
<evidence type="ECO:0000313" key="10">
    <source>
        <dbReference type="Proteomes" id="UP000002256"/>
    </source>
</evidence>
<feature type="domain" description="Peptidase S8/S53" evidence="8">
    <location>
        <begin position="251"/>
        <end position="449"/>
    </location>
</feature>
<evidence type="ECO:0000256" key="3">
    <source>
        <dbReference type="ARBA" id="ARBA00022801"/>
    </source>
</evidence>
<feature type="active site" description="Charge relay system" evidence="5 6">
    <location>
        <position position="651"/>
    </location>
</feature>
<name>C6B8P0_RHILS</name>
<feature type="domain" description="Peptidase S8/S53" evidence="8">
    <location>
        <begin position="586"/>
        <end position="696"/>
    </location>
</feature>
<dbReference type="InterPro" id="IPR050131">
    <property type="entry name" value="Peptidase_S8_subtilisin-like"/>
</dbReference>
<evidence type="ECO:0000256" key="6">
    <source>
        <dbReference type="PROSITE-ProRule" id="PRU01240"/>
    </source>
</evidence>
<protein>
    <submittedName>
        <fullName evidence="9">Peptidase S8 and S53 subtilisin kexin sedolisin</fullName>
    </submittedName>
</protein>
<feature type="active site" description="Charge relay system" evidence="5 6">
    <location>
        <position position="260"/>
    </location>
</feature>
<organism evidence="9 10">
    <name type="scientific">Rhizobium leguminosarum bv. trifolii (strain WSM1325)</name>
    <dbReference type="NCBI Taxonomy" id="395491"/>
    <lineage>
        <taxon>Bacteria</taxon>
        <taxon>Pseudomonadati</taxon>
        <taxon>Pseudomonadota</taxon>
        <taxon>Alphaproteobacteria</taxon>
        <taxon>Hyphomicrobiales</taxon>
        <taxon>Rhizobiaceae</taxon>
        <taxon>Rhizobium/Agrobacterium group</taxon>
        <taxon>Rhizobium</taxon>
    </lineage>
</organism>
<feature type="active site" description="Charge relay system" evidence="5 6">
    <location>
        <position position="334"/>
    </location>
</feature>
<evidence type="ECO:0000256" key="7">
    <source>
        <dbReference type="SAM" id="MobiDB-lite"/>
    </source>
</evidence>
<feature type="region of interest" description="Disordered" evidence="7">
    <location>
        <begin position="1"/>
        <end position="50"/>
    </location>
</feature>
<reference evidence="9 10" key="1">
    <citation type="journal article" date="2010" name="Stand. Genomic Sci.">
        <title>Complete genome sequence of Rhizobium leguminosarum bv. trifolii strain WSM1325, an effective microsymbiont of annual Mediterranean clovers.</title>
        <authorList>
            <person name="Reeve W."/>
            <person name="O'Hara G."/>
            <person name="Chain P."/>
            <person name="Ardley J."/>
            <person name="Brau L."/>
            <person name="Nandesena K."/>
            <person name="Tiwari R."/>
            <person name="Copeland A."/>
            <person name="Nolan M."/>
            <person name="Han C."/>
            <person name="Brettin T."/>
            <person name="Land M."/>
            <person name="Ovchinikova G."/>
            <person name="Ivanova N."/>
            <person name="Mavromatis K."/>
            <person name="Markowitz V."/>
            <person name="Kyrpides N."/>
            <person name="Melino V."/>
            <person name="Denton M."/>
            <person name="Yates R."/>
            <person name="Howieson J."/>
        </authorList>
    </citation>
    <scope>NUCLEOTIDE SEQUENCE [LARGE SCALE GENOMIC DNA]</scope>
    <source>
        <strain evidence="9 10">WSM1325</strain>
        <plasmid evidence="10">Plasmid pR132503</plasmid>
    </source>
</reference>
<evidence type="ECO:0000256" key="4">
    <source>
        <dbReference type="ARBA" id="ARBA00022825"/>
    </source>
</evidence>
<dbReference type="AlphaFoldDB" id="C6B8P0"/>
<comment type="similarity">
    <text evidence="1 6">Belongs to the peptidase S8 family.</text>
</comment>
<sequence length="715" mass="74177">MTKKPTSQSSTKKTSRKKTADAGANATLPAGAGTTAAPGNLPRPTPSITAPAAGDWLGHLAMTLASQVASRSFSSMPDLSAALTTAVQVLRPLVQSDKLSTRISAALPTLVDNFQNLKRLPLNVTASMDPRLQLAIINRLSGKPGLSLTSTAGNEVAVIARVDSVDDWINLEDVIPGAMLGKANPISDNDPECWIVTGRLPIERIEHVRTQPSVISLKASQPVQPTLAATLPAMQVTAADLAAAGVDPAGGAGVVIGIVDFGCDFMHANFRRADGSTRLLAIWNQGAVAQVGSPFGYGQLYDSASINAALGKANPYDALGYGPRPDNPSQTGTHGTHVMDIAAGNGLGSNQPGMAPAADLVFVEASTTDIAWQGPSVVNQSFGDSVQLLEAVRFIFDTAGDRPCVVNLSLGTNGGPHDGSSLVEQGLDALVAEKPNRAVVIAASNSQQDGIHTEGTVDGAGELDIVMQQVGTGGGELEVWFDGARRLSVTLIAPDGTAFGPVDPDANLPVGAGGQVSMFVGNRLNDPNNHDNVIAIWVAEGLSDGDWTVRLRSLDGQPVDFHAWIERDDVTQASFNTPVPTHTLGSISTGRSSIVVASYDAHKPSLPLSSFSSSGPTRDGREKPEVSAPGHAVIAARSRTGSGVTRKSGTSMAAPAVSGLIALMLAEAKRKGQSLTINQVRQQLTTQALKNPPATDAGQWDPRHGFGRACGKSIQ</sequence>
<dbReference type="Gene3D" id="3.40.50.200">
    <property type="entry name" value="Peptidase S8/S53 domain"/>
    <property type="match status" value="1"/>
</dbReference>
<gene>
    <name evidence="9" type="ordered locus">Rleg_5457</name>
</gene>
<feature type="compositionally biased region" description="Low complexity" evidence="7">
    <location>
        <begin position="1"/>
        <end position="12"/>
    </location>
</feature>
<dbReference type="PROSITE" id="PS00138">
    <property type="entry name" value="SUBTILASE_SER"/>
    <property type="match status" value="1"/>
</dbReference>
<evidence type="ECO:0000256" key="2">
    <source>
        <dbReference type="ARBA" id="ARBA00022670"/>
    </source>
</evidence>
<dbReference type="KEGG" id="rlg:Rleg_5457"/>